<proteinExistence type="predicted"/>
<dbReference type="SMART" id="SM00727">
    <property type="entry name" value="STI1"/>
    <property type="match status" value="2"/>
</dbReference>
<protein>
    <recommendedName>
        <fullName evidence="1">STI1 domain-containing protein</fullName>
    </recommendedName>
</protein>
<accession>A0AAU9P3Q6</accession>
<dbReference type="PANTHER" id="PTHR10677:SF3">
    <property type="entry name" value="FI07626P-RELATED"/>
    <property type="match status" value="1"/>
</dbReference>
<dbReference type="GO" id="GO:0005829">
    <property type="term" value="C:cytosol"/>
    <property type="evidence" value="ECO:0007669"/>
    <property type="project" value="TreeGrafter"/>
</dbReference>
<name>A0AAU9P3Q6_9ASTR</name>
<sequence length="100" mass="11461">MKCIMTKSDLFTEFSTIFVEVLLCGVDMTGGMPDMSLMLQNSVVSQMMQSLLSNPQYMEQIVSQNPQLRSMFDSNPQLREMMQNPKVLRQLTSPQMMQIT</sequence>
<dbReference type="Pfam" id="PF23195">
    <property type="entry name" value="UBQLN1"/>
    <property type="match status" value="1"/>
</dbReference>
<evidence type="ECO:0000313" key="3">
    <source>
        <dbReference type="Proteomes" id="UP001157418"/>
    </source>
</evidence>
<dbReference type="EMBL" id="CAKMRJ010005523">
    <property type="protein sequence ID" value="CAH1444684.1"/>
    <property type="molecule type" value="Genomic_DNA"/>
</dbReference>
<feature type="domain" description="STI1" evidence="1">
    <location>
        <begin position="32"/>
        <end position="61"/>
    </location>
</feature>
<dbReference type="Proteomes" id="UP001157418">
    <property type="component" value="Unassembled WGS sequence"/>
</dbReference>
<dbReference type="InterPro" id="IPR006636">
    <property type="entry name" value="STI1_HS-bd"/>
</dbReference>
<dbReference type="GO" id="GO:0006511">
    <property type="term" value="P:ubiquitin-dependent protein catabolic process"/>
    <property type="evidence" value="ECO:0007669"/>
    <property type="project" value="TreeGrafter"/>
</dbReference>
<dbReference type="GO" id="GO:0031593">
    <property type="term" value="F:polyubiquitin modification-dependent protein binding"/>
    <property type="evidence" value="ECO:0007669"/>
    <property type="project" value="TreeGrafter"/>
</dbReference>
<comment type="caution">
    <text evidence="2">The sequence shown here is derived from an EMBL/GenBank/DDBJ whole genome shotgun (WGS) entry which is preliminary data.</text>
</comment>
<reference evidence="2 3" key="1">
    <citation type="submission" date="2022-01" db="EMBL/GenBank/DDBJ databases">
        <authorList>
            <person name="Xiong W."/>
            <person name="Schranz E."/>
        </authorList>
    </citation>
    <scope>NUCLEOTIDE SEQUENCE [LARGE SCALE GENOMIC DNA]</scope>
</reference>
<feature type="domain" description="STI1" evidence="1">
    <location>
        <begin position="65"/>
        <end position="100"/>
    </location>
</feature>
<dbReference type="PANTHER" id="PTHR10677">
    <property type="entry name" value="UBIQUILIN"/>
    <property type="match status" value="1"/>
</dbReference>
<gene>
    <name evidence="2" type="ORF">LVIROSA_LOCUS30495</name>
</gene>
<keyword evidence="3" id="KW-1185">Reference proteome</keyword>
<evidence type="ECO:0000259" key="1">
    <source>
        <dbReference type="SMART" id="SM00727"/>
    </source>
</evidence>
<dbReference type="AlphaFoldDB" id="A0AAU9P3Q6"/>
<dbReference type="InterPro" id="IPR015496">
    <property type="entry name" value="Ubiquilin"/>
</dbReference>
<organism evidence="2 3">
    <name type="scientific">Lactuca virosa</name>
    <dbReference type="NCBI Taxonomy" id="75947"/>
    <lineage>
        <taxon>Eukaryota</taxon>
        <taxon>Viridiplantae</taxon>
        <taxon>Streptophyta</taxon>
        <taxon>Embryophyta</taxon>
        <taxon>Tracheophyta</taxon>
        <taxon>Spermatophyta</taxon>
        <taxon>Magnoliopsida</taxon>
        <taxon>eudicotyledons</taxon>
        <taxon>Gunneridae</taxon>
        <taxon>Pentapetalae</taxon>
        <taxon>asterids</taxon>
        <taxon>campanulids</taxon>
        <taxon>Asterales</taxon>
        <taxon>Asteraceae</taxon>
        <taxon>Cichorioideae</taxon>
        <taxon>Cichorieae</taxon>
        <taxon>Lactucinae</taxon>
        <taxon>Lactuca</taxon>
    </lineage>
</organism>
<evidence type="ECO:0000313" key="2">
    <source>
        <dbReference type="EMBL" id="CAH1444684.1"/>
    </source>
</evidence>